<dbReference type="KEGG" id="psic:J4E96_14100"/>
<evidence type="ECO:0000259" key="7">
    <source>
        <dbReference type="Pfam" id="PF03772"/>
    </source>
</evidence>
<protein>
    <submittedName>
        <fullName evidence="8">ComEC/Rec2 family competence protein</fullName>
    </submittedName>
</protein>
<evidence type="ECO:0000256" key="1">
    <source>
        <dbReference type="ARBA" id="ARBA00004651"/>
    </source>
</evidence>
<accession>A0A8A4ZD74</accession>
<organism evidence="8 9">
    <name type="scientific">Pengzhenrongella sicca</name>
    <dbReference type="NCBI Taxonomy" id="2819238"/>
    <lineage>
        <taxon>Bacteria</taxon>
        <taxon>Bacillati</taxon>
        <taxon>Actinomycetota</taxon>
        <taxon>Actinomycetes</taxon>
        <taxon>Micrococcales</taxon>
        <taxon>Pengzhenrongella</taxon>
    </lineage>
</organism>
<evidence type="ECO:0000256" key="3">
    <source>
        <dbReference type="ARBA" id="ARBA00022692"/>
    </source>
</evidence>
<feature type="transmembrane region" description="Helical" evidence="6">
    <location>
        <begin position="65"/>
        <end position="86"/>
    </location>
</feature>
<feature type="transmembrane region" description="Helical" evidence="6">
    <location>
        <begin position="307"/>
        <end position="323"/>
    </location>
</feature>
<dbReference type="Proteomes" id="UP000663937">
    <property type="component" value="Chromosome"/>
</dbReference>
<proteinExistence type="predicted"/>
<dbReference type="GO" id="GO:0005886">
    <property type="term" value="C:plasma membrane"/>
    <property type="evidence" value="ECO:0007669"/>
    <property type="project" value="UniProtKB-SubCell"/>
</dbReference>
<feature type="transmembrane region" description="Helical" evidence="6">
    <location>
        <begin position="417"/>
        <end position="437"/>
    </location>
</feature>
<feature type="transmembrane region" description="Helical" evidence="6">
    <location>
        <begin position="383"/>
        <end position="405"/>
    </location>
</feature>
<keyword evidence="9" id="KW-1185">Reference proteome</keyword>
<evidence type="ECO:0000313" key="9">
    <source>
        <dbReference type="Proteomes" id="UP000663937"/>
    </source>
</evidence>
<gene>
    <name evidence="8" type="ORF">J4E96_14100</name>
</gene>
<evidence type="ECO:0000256" key="5">
    <source>
        <dbReference type="ARBA" id="ARBA00023136"/>
    </source>
</evidence>
<keyword evidence="3 6" id="KW-0812">Transmembrane</keyword>
<feature type="transmembrane region" description="Helical" evidence="6">
    <location>
        <begin position="330"/>
        <end position="347"/>
    </location>
</feature>
<dbReference type="RefSeq" id="WP_227422731.1">
    <property type="nucleotide sequence ID" value="NZ_CP071868.1"/>
</dbReference>
<dbReference type="Pfam" id="PF03772">
    <property type="entry name" value="Competence"/>
    <property type="match status" value="1"/>
</dbReference>
<name>A0A8A4ZD74_9MICO</name>
<evidence type="ECO:0000256" key="6">
    <source>
        <dbReference type="SAM" id="Phobius"/>
    </source>
</evidence>
<dbReference type="NCBIfam" id="TIGR00360">
    <property type="entry name" value="ComEC_N-term"/>
    <property type="match status" value="1"/>
</dbReference>
<evidence type="ECO:0000256" key="2">
    <source>
        <dbReference type="ARBA" id="ARBA00022475"/>
    </source>
</evidence>
<sequence>MPVRVADLRLVPAALAAWAGAAAVVALTARGALVVAGVAAAGALACALICTLARGRGDRRPWARAGAGQVVLVLAVVAVVAAAGAVQLHERGSGPLADLARQRATVRLVGVVRSAPVPIASPWGWGGGTRYRLELAAEQVSGRGRAGPAAAPVLVFAGAGWQHAAYGARLEVSGTLAPSTPGDSMLALVTARAGPRVLAPPGAVDRAVGAIWADLRAVAAPLAPDARGLVPGIAVGDTSRLPADLDAAMRVAGLTHVTAVSGAHFAIIGAAVLGVAAAVGLPRRARVVAAAAALGGLLVLVHAEPSVLRAAAMGSVGLAGLVVGRPSRALPALGATVIALLVMDPWLGRDPGFALSVLATAGIVQLTEPLSRRISGGVLGDRAGYAIAVPIAAQAACAPVIILLNPALATYAVPANLAVAPALAPATVFGVLTALVAPWWPAAAAVLVLPAGAAAWWIAAVARAVAGLPAAQLPWPGGFAGALALAGLTVAAALAVRRLGARAP</sequence>
<feature type="transmembrane region" description="Helical" evidence="6">
    <location>
        <begin position="285"/>
        <end position="301"/>
    </location>
</feature>
<evidence type="ECO:0000313" key="8">
    <source>
        <dbReference type="EMBL" id="QTE28496.1"/>
    </source>
</evidence>
<dbReference type="EMBL" id="CP071868">
    <property type="protein sequence ID" value="QTE28496.1"/>
    <property type="molecule type" value="Genomic_DNA"/>
</dbReference>
<evidence type="ECO:0000256" key="4">
    <source>
        <dbReference type="ARBA" id="ARBA00022989"/>
    </source>
</evidence>
<keyword evidence="4 6" id="KW-1133">Transmembrane helix</keyword>
<feature type="transmembrane region" description="Helical" evidence="6">
    <location>
        <begin position="444"/>
        <end position="466"/>
    </location>
</feature>
<feature type="transmembrane region" description="Helical" evidence="6">
    <location>
        <begin position="259"/>
        <end position="278"/>
    </location>
</feature>
<feature type="transmembrane region" description="Helical" evidence="6">
    <location>
        <begin position="478"/>
        <end position="496"/>
    </location>
</feature>
<dbReference type="PANTHER" id="PTHR30619">
    <property type="entry name" value="DNA INTERNALIZATION/COMPETENCE PROTEIN COMEC/REC2"/>
    <property type="match status" value="1"/>
</dbReference>
<reference evidence="8" key="1">
    <citation type="submission" date="2021-03" db="EMBL/GenBank/DDBJ databases">
        <title>Pengzhenrongella sicca gen. nov., sp. nov., a new member of suborder Micrococcineae isolated from High-Arctic tundra soil.</title>
        <authorList>
            <person name="Peng F."/>
        </authorList>
    </citation>
    <scope>NUCLEOTIDE SEQUENCE</scope>
    <source>
        <strain evidence="8">LRZ-2</strain>
    </source>
</reference>
<feature type="transmembrane region" description="Helical" evidence="6">
    <location>
        <begin position="33"/>
        <end position="53"/>
    </location>
</feature>
<comment type="subcellular location">
    <subcellularLocation>
        <location evidence="1">Cell membrane</location>
        <topology evidence="1">Multi-pass membrane protein</topology>
    </subcellularLocation>
</comment>
<dbReference type="PANTHER" id="PTHR30619:SF7">
    <property type="entry name" value="BETA-LACTAMASE DOMAIN PROTEIN"/>
    <property type="match status" value="1"/>
</dbReference>
<dbReference type="InterPro" id="IPR004477">
    <property type="entry name" value="ComEC_N"/>
</dbReference>
<dbReference type="InterPro" id="IPR052159">
    <property type="entry name" value="Competence_DNA_uptake"/>
</dbReference>
<keyword evidence="5 6" id="KW-0472">Membrane</keyword>
<dbReference type="AlphaFoldDB" id="A0A8A4ZD74"/>
<feature type="domain" description="ComEC/Rec2-related protein" evidence="7">
    <location>
        <begin position="234"/>
        <end position="495"/>
    </location>
</feature>
<keyword evidence="2" id="KW-1003">Cell membrane</keyword>